<reference evidence="3 4" key="1">
    <citation type="journal article" date="2018" name="G3 (Bethesda)">
        <title>Phylogenetic and Phylogenomic Definition of Rhizopus Species.</title>
        <authorList>
            <person name="Gryganskyi A.P."/>
            <person name="Golan J."/>
            <person name="Dolatabadi S."/>
            <person name="Mondo S."/>
            <person name="Robb S."/>
            <person name="Idnurm A."/>
            <person name="Muszewska A."/>
            <person name="Steczkiewicz K."/>
            <person name="Masonjones S."/>
            <person name="Liao H.L."/>
            <person name="Gajdeczka M.T."/>
            <person name="Anike F."/>
            <person name="Vuek A."/>
            <person name="Anishchenko I.M."/>
            <person name="Voigt K."/>
            <person name="de Hoog G.S."/>
            <person name="Smith M.E."/>
            <person name="Heitman J."/>
            <person name="Vilgalys R."/>
            <person name="Stajich J.E."/>
        </authorList>
    </citation>
    <scope>NUCLEOTIDE SEQUENCE [LARGE SCALE GENOMIC DNA]</scope>
    <source>
        <strain evidence="3 4">LSU 92-RS-03</strain>
    </source>
</reference>
<feature type="region of interest" description="Disordered" evidence="1">
    <location>
        <begin position="76"/>
        <end position="101"/>
    </location>
</feature>
<dbReference type="OrthoDB" id="1204at2759"/>
<dbReference type="STRING" id="4846.A0A367KMY5"/>
<feature type="compositionally biased region" description="Polar residues" evidence="1">
    <location>
        <begin position="82"/>
        <end position="101"/>
    </location>
</feature>
<dbReference type="PANTHER" id="PTHR28258">
    <property type="entry name" value="VACUOLAR SEGREGATION PROTEIN 7"/>
    <property type="match status" value="1"/>
</dbReference>
<feature type="region of interest" description="Disordered" evidence="1">
    <location>
        <begin position="131"/>
        <end position="161"/>
    </location>
</feature>
<name>A0A367KMY5_RHIST</name>
<feature type="transmembrane region" description="Helical" evidence="2">
    <location>
        <begin position="383"/>
        <end position="403"/>
    </location>
</feature>
<organism evidence="3 4">
    <name type="scientific">Rhizopus stolonifer</name>
    <name type="common">Rhizopus nigricans</name>
    <dbReference type="NCBI Taxonomy" id="4846"/>
    <lineage>
        <taxon>Eukaryota</taxon>
        <taxon>Fungi</taxon>
        <taxon>Fungi incertae sedis</taxon>
        <taxon>Mucoromycota</taxon>
        <taxon>Mucoromycotina</taxon>
        <taxon>Mucoromycetes</taxon>
        <taxon>Mucorales</taxon>
        <taxon>Mucorineae</taxon>
        <taxon>Rhizopodaceae</taxon>
        <taxon>Rhizopus</taxon>
    </lineage>
</organism>
<dbReference type="PANTHER" id="PTHR28258:SF1">
    <property type="entry name" value="VACUOLAR SEGREGATION PROTEIN 7"/>
    <property type="match status" value="1"/>
</dbReference>
<feature type="compositionally biased region" description="Basic and acidic residues" evidence="1">
    <location>
        <begin position="136"/>
        <end position="147"/>
    </location>
</feature>
<dbReference type="GO" id="GO:0000011">
    <property type="term" value="P:vacuole inheritance"/>
    <property type="evidence" value="ECO:0007669"/>
    <property type="project" value="TreeGrafter"/>
</dbReference>
<feature type="region of interest" description="Disordered" evidence="1">
    <location>
        <begin position="355"/>
        <end position="380"/>
    </location>
</feature>
<evidence type="ECO:0000313" key="3">
    <source>
        <dbReference type="EMBL" id="RCI03566.1"/>
    </source>
</evidence>
<dbReference type="AlphaFoldDB" id="A0A367KMY5"/>
<gene>
    <name evidence="3" type="ORF">CU098_008644</name>
</gene>
<sequence>MPLEILKKNDTKDNSKRRQPFLNTKYGFIGDKNDPHCLRRDLLLSNFDRNMIVEKARFETCLNEEQEQNDHIPRIDVIPDQGHSTDTETTLVGSSSPSAPTYTLTTVPSAPTLSASNDHTLPLRIQKSCSTTTMNDPKKVKQVRSESHLNSYTHRNPDKKLMKKQSKPIIHGNASPAEVFHRNLVDAVSNAEDSDENEHYVYPYSSNENLAATHAMHRPISVRSTPPTYLQHDITKKNYGTHNSSSGLGEWLKQTLYHSKPPRRQQHHFDEEEEDLCWSGNEQYRRPKLRNHVKDHLLQQNKPSLLNLWRESFNKKHTHNLLPTKKNRNPPQYATLPRKFSPYYCSATGRDGYEGYTSDDEEAPLLSRRQKRSSRPKKSCSTLPNLFLSLLTALIFLMVIVFYRAQPLVELTVDIGRVLATDKELIFDLKVQAENWNWWTIHIADADISVFAFSQIVPSELSTEMDKTHSRGVDPAEYLGNVRHFDEPLSIQSRQFGHNTKEAITLIRIKSPGADSSGNERWQVEHNESRMIRYPYGLVVRGVLKYRPIPFAVGMYPQSIAICNVTRVDPTTGTVSTDPDRTICANEDEVDIFSHVMRGTALKKIA</sequence>
<keyword evidence="2" id="KW-1133">Transmembrane helix</keyword>
<proteinExistence type="predicted"/>
<dbReference type="InterPro" id="IPR024260">
    <property type="entry name" value="Vac7"/>
</dbReference>
<dbReference type="Pfam" id="PF12751">
    <property type="entry name" value="Vac7"/>
    <property type="match status" value="1"/>
</dbReference>
<feature type="compositionally biased region" description="Basic residues" evidence="1">
    <location>
        <begin position="368"/>
        <end position="378"/>
    </location>
</feature>
<keyword evidence="2" id="KW-0812">Transmembrane</keyword>
<evidence type="ECO:0000313" key="4">
    <source>
        <dbReference type="Proteomes" id="UP000253551"/>
    </source>
</evidence>
<keyword evidence="2" id="KW-0472">Membrane</keyword>
<dbReference type="GO" id="GO:1903778">
    <property type="term" value="P:protein localization to vacuolar membrane"/>
    <property type="evidence" value="ECO:0007669"/>
    <property type="project" value="TreeGrafter"/>
</dbReference>
<dbReference type="GO" id="GO:0010513">
    <property type="term" value="P:positive regulation of phosphatidylinositol biosynthetic process"/>
    <property type="evidence" value="ECO:0007669"/>
    <property type="project" value="TreeGrafter"/>
</dbReference>
<accession>A0A367KMY5</accession>
<evidence type="ECO:0000256" key="1">
    <source>
        <dbReference type="SAM" id="MobiDB-lite"/>
    </source>
</evidence>
<dbReference type="EMBL" id="PJQM01000972">
    <property type="protein sequence ID" value="RCI03566.1"/>
    <property type="molecule type" value="Genomic_DNA"/>
</dbReference>
<keyword evidence="4" id="KW-1185">Reference proteome</keyword>
<protein>
    <submittedName>
        <fullName evidence="3">Uncharacterized protein</fullName>
    </submittedName>
</protein>
<dbReference type="Proteomes" id="UP000253551">
    <property type="component" value="Unassembled WGS sequence"/>
</dbReference>
<comment type="caution">
    <text evidence="3">The sequence shown here is derived from an EMBL/GenBank/DDBJ whole genome shotgun (WGS) entry which is preliminary data.</text>
</comment>
<dbReference type="GO" id="GO:0000329">
    <property type="term" value="C:fungal-type vacuole membrane"/>
    <property type="evidence" value="ECO:0007669"/>
    <property type="project" value="TreeGrafter"/>
</dbReference>
<evidence type="ECO:0000256" key="2">
    <source>
        <dbReference type="SAM" id="Phobius"/>
    </source>
</evidence>
<dbReference type="GO" id="GO:0070772">
    <property type="term" value="C:PAS complex"/>
    <property type="evidence" value="ECO:0007669"/>
    <property type="project" value="TreeGrafter"/>
</dbReference>